<accession>A0AA86QFH6</accession>
<reference evidence="2 3" key="2">
    <citation type="submission" date="2024-07" db="EMBL/GenBank/DDBJ databases">
        <authorList>
            <person name="Akdeniz Z."/>
        </authorList>
    </citation>
    <scope>NUCLEOTIDE SEQUENCE [LARGE SCALE GENOMIC DNA]</scope>
</reference>
<name>A0AA86QFH6_9EUKA</name>
<gene>
    <name evidence="1" type="ORF">HINF_LOCUS39847</name>
    <name evidence="2" type="ORF">HINF_LOCUS7018</name>
</gene>
<dbReference type="AlphaFoldDB" id="A0AA86QFH6"/>
<keyword evidence="3" id="KW-1185">Reference proteome</keyword>
<protein>
    <submittedName>
        <fullName evidence="2">Hypothetical_protein</fullName>
    </submittedName>
</protein>
<evidence type="ECO:0000313" key="1">
    <source>
        <dbReference type="EMBL" id="CAI9952202.1"/>
    </source>
</evidence>
<evidence type="ECO:0000313" key="2">
    <source>
        <dbReference type="EMBL" id="CAL5982187.1"/>
    </source>
</evidence>
<dbReference type="Proteomes" id="UP001642409">
    <property type="component" value="Unassembled WGS sequence"/>
</dbReference>
<sequence length="100" mass="12008">MAYIVLISIKTHRTKKESAYQIVTFLTLLLRPKLYFLKIIKINKKIIRNRQHKLTETWKQQHDAQAKELQKLANKHKKDFGKLHKFKCPVCNFSFKTLKQ</sequence>
<dbReference type="EMBL" id="CAXDID020000014">
    <property type="protein sequence ID" value="CAL5982187.1"/>
    <property type="molecule type" value="Genomic_DNA"/>
</dbReference>
<proteinExistence type="predicted"/>
<reference evidence="1" key="1">
    <citation type="submission" date="2023-06" db="EMBL/GenBank/DDBJ databases">
        <authorList>
            <person name="Kurt Z."/>
        </authorList>
    </citation>
    <scope>NUCLEOTIDE SEQUENCE</scope>
</reference>
<comment type="caution">
    <text evidence="1">The sequence shown here is derived from an EMBL/GenBank/DDBJ whole genome shotgun (WGS) entry which is preliminary data.</text>
</comment>
<organism evidence="1">
    <name type="scientific">Hexamita inflata</name>
    <dbReference type="NCBI Taxonomy" id="28002"/>
    <lineage>
        <taxon>Eukaryota</taxon>
        <taxon>Metamonada</taxon>
        <taxon>Diplomonadida</taxon>
        <taxon>Hexamitidae</taxon>
        <taxon>Hexamitinae</taxon>
        <taxon>Hexamita</taxon>
    </lineage>
</organism>
<dbReference type="EMBL" id="CATOUU010000831">
    <property type="protein sequence ID" value="CAI9952202.1"/>
    <property type="molecule type" value="Genomic_DNA"/>
</dbReference>
<evidence type="ECO:0000313" key="3">
    <source>
        <dbReference type="Proteomes" id="UP001642409"/>
    </source>
</evidence>